<feature type="transmembrane region" description="Helical" evidence="7">
    <location>
        <begin position="340"/>
        <end position="359"/>
    </location>
</feature>
<evidence type="ECO:0000313" key="9">
    <source>
        <dbReference type="EMBL" id="KIO34331.1"/>
    </source>
</evidence>
<keyword evidence="4 7" id="KW-1133">Transmembrane helix</keyword>
<evidence type="ECO:0000256" key="3">
    <source>
        <dbReference type="ARBA" id="ARBA00022692"/>
    </source>
</evidence>
<dbReference type="GO" id="GO:0022857">
    <property type="term" value="F:transmembrane transporter activity"/>
    <property type="evidence" value="ECO:0007669"/>
    <property type="project" value="InterPro"/>
</dbReference>
<feature type="transmembrane region" description="Helical" evidence="7">
    <location>
        <begin position="400"/>
        <end position="423"/>
    </location>
</feature>
<evidence type="ECO:0000313" key="10">
    <source>
        <dbReference type="Proteomes" id="UP000054248"/>
    </source>
</evidence>
<feature type="transmembrane region" description="Helical" evidence="7">
    <location>
        <begin position="142"/>
        <end position="165"/>
    </location>
</feature>
<evidence type="ECO:0000256" key="2">
    <source>
        <dbReference type="ARBA" id="ARBA00022448"/>
    </source>
</evidence>
<feature type="transmembrane region" description="Helical" evidence="7">
    <location>
        <begin position="85"/>
        <end position="105"/>
    </location>
</feature>
<keyword evidence="3 7" id="KW-0812">Transmembrane</keyword>
<keyword evidence="2" id="KW-0813">Transport</keyword>
<evidence type="ECO:0000256" key="6">
    <source>
        <dbReference type="SAM" id="MobiDB-lite"/>
    </source>
</evidence>
<evidence type="ECO:0000256" key="5">
    <source>
        <dbReference type="ARBA" id="ARBA00023136"/>
    </source>
</evidence>
<accession>A0A0C3QWR6</accession>
<feature type="transmembrane region" description="Helical" evidence="7">
    <location>
        <begin position="207"/>
        <end position="229"/>
    </location>
</feature>
<gene>
    <name evidence="9" type="ORF">M407DRAFT_64294</name>
</gene>
<dbReference type="EMBL" id="KN822943">
    <property type="protein sequence ID" value="KIO34331.1"/>
    <property type="molecule type" value="Genomic_DNA"/>
</dbReference>
<keyword evidence="10" id="KW-1185">Reference proteome</keyword>
<dbReference type="Gene3D" id="1.20.1250.20">
    <property type="entry name" value="MFS general substrate transporter like domains"/>
    <property type="match status" value="2"/>
</dbReference>
<dbReference type="SUPFAM" id="SSF103473">
    <property type="entry name" value="MFS general substrate transporter"/>
    <property type="match status" value="1"/>
</dbReference>
<dbReference type="CDD" id="cd17327">
    <property type="entry name" value="MFS_FEN2_like"/>
    <property type="match status" value="1"/>
</dbReference>
<dbReference type="PANTHER" id="PTHR43791:SF57">
    <property type="entry name" value="MAJOR FACILITATOR SUPERFAMILY (MFS) PROFILE DOMAIN-CONTAINING PROTEIN"/>
    <property type="match status" value="1"/>
</dbReference>
<protein>
    <recommendedName>
        <fullName evidence="8">Major facilitator superfamily (MFS) profile domain-containing protein</fullName>
    </recommendedName>
</protein>
<dbReference type="InterPro" id="IPR020846">
    <property type="entry name" value="MFS_dom"/>
</dbReference>
<dbReference type="InterPro" id="IPR011701">
    <property type="entry name" value="MFS"/>
</dbReference>
<comment type="subcellular location">
    <subcellularLocation>
        <location evidence="1">Membrane</location>
        <topology evidence="1">Multi-pass membrane protein</topology>
    </subcellularLocation>
</comment>
<dbReference type="PANTHER" id="PTHR43791">
    <property type="entry name" value="PERMEASE-RELATED"/>
    <property type="match status" value="1"/>
</dbReference>
<dbReference type="FunFam" id="1.20.1250.20:FF:000034">
    <property type="entry name" value="MFS general substrate transporter"/>
    <property type="match status" value="1"/>
</dbReference>
<feature type="region of interest" description="Disordered" evidence="6">
    <location>
        <begin position="1"/>
        <end position="31"/>
    </location>
</feature>
<proteinExistence type="predicted"/>
<feature type="transmembrane region" description="Helical" evidence="7">
    <location>
        <begin position="365"/>
        <end position="388"/>
    </location>
</feature>
<sequence>MTEKRDLDQLEKAPAPIAISDTPSGSFNDEEHDPFDTEYDRKILRKIDYHIIPFVAILYLLSFLDRSNIGNAKILGLVKDIGLKGLQYNVCAAVFFITYSVSEVPSNIMLKLTRPSIWIMLAWGIVMTLMCLVNSYNGMIIARLFLGLTEGGLFPGVNFFLTLWYRRKEQAFRIAVFFSAATIAGAFGGLLAAAIAKLNGRAGLHGWQWIFLIEGLITVVVSIIAYFFMQDYPGTARFLTEDERAHVVERLRRDHPGLATHVDKRFVWQAFKDYRAYLFTIMYTGILISLYAFSLFLPTIINGLGYTANEAQLMSVPPYVAGCICTVGAGWISDKYHKRGPFLVGFACLAITGYAILLGTTSPGAGYTGAMIAALGVFPTIPLAISWIGSNIGGDLKRGVVLAMVIGIGNLGGICSSFIFIAAESPRFYTGHGVCIGVLVMTTATACFLMWDFRRLNKKKEDICAREGIDKSRSAQFSEMGDDSPLFRYAICLGRDGFDSLPTSHSSSSYVM</sequence>
<dbReference type="AlphaFoldDB" id="A0A0C3QWR6"/>
<feature type="transmembrane region" description="Helical" evidence="7">
    <location>
        <begin position="172"/>
        <end position="195"/>
    </location>
</feature>
<reference evidence="9 10" key="1">
    <citation type="submission" date="2014-04" db="EMBL/GenBank/DDBJ databases">
        <authorList>
            <consortium name="DOE Joint Genome Institute"/>
            <person name="Kuo A."/>
            <person name="Girlanda M."/>
            <person name="Perotto S."/>
            <person name="Kohler A."/>
            <person name="Nagy L.G."/>
            <person name="Floudas D."/>
            <person name="Copeland A."/>
            <person name="Barry K.W."/>
            <person name="Cichocki N."/>
            <person name="Veneault-Fourrey C."/>
            <person name="LaButti K."/>
            <person name="Lindquist E.A."/>
            <person name="Lipzen A."/>
            <person name="Lundell T."/>
            <person name="Morin E."/>
            <person name="Murat C."/>
            <person name="Sun H."/>
            <person name="Tunlid A."/>
            <person name="Henrissat B."/>
            <person name="Grigoriev I.V."/>
            <person name="Hibbett D.S."/>
            <person name="Martin F."/>
            <person name="Nordberg H.P."/>
            <person name="Cantor M.N."/>
            <person name="Hua S.X."/>
        </authorList>
    </citation>
    <scope>NUCLEOTIDE SEQUENCE [LARGE SCALE GENOMIC DNA]</scope>
    <source>
        <strain evidence="9 10">MUT 4182</strain>
    </source>
</reference>
<name>A0A0C3QWR6_9AGAM</name>
<evidence type="ECO:0000256" key="4">
    <source>
        <dbReference type="ARBA" id="ARBA00022989"/>
    </source>
</evidence>
<feature type="compositionally biased region" description="Basic and acidic residues" evidence="6">
    <location>
        <begin position="1"/>
        <end position="11"/>
    </location>
</feature>
<dbReference type="PROSITE" id="PS50850">
    <property type="entry name" value="MFS"/>
    <property type="match status" value="1"/>
</dbReference>
<feature type="transmembrane region" description="Helical" evidence="7">
    <location>
        <begin position="117"/>
        <end position="136"/>
    </location>
</feature>
<dbReference type="OrthoDB" id="2962993at2759"/>
<organism evidence="9 10">
    <name type="scientific">Tulasnella calospora MUT 4182</name>
    <dbReference type="NCBI Taxonomy" id="1051891"/>
    <lineage>
        <taxon>Eukaryota</taxon>
        <taxon>Fungi</taxon>
        <taxon>Dikarya</taxon>
        <taxon>Basidiomycota</taxon>
        <taxon>Agaricomycotina</taxon>
        <taxon>Agaricomycetes</taxon>
        <taxon>Cantharellales</taxon>
        <taxon>Tulasnellaceae</taxon>
        <taxon>Tulasnella</taxon>
    </lineage>
</organism>
<feature type="transmembrane region" description="Helical" evidence="7">
    <location>
        <begin position="274"/>
        <end position="296"/>
    </location>
</feature>
<dbReference type="HOGENOM" id="CLU_001265_0_1_1"/>
<dbReference type="GO" id="GO:0016020">
    <property type="term" value="C:membrane"/>
    <property type="evidence" value="ECO:0007669"/>
    <property type="project" value="UniProtKB-SubCell"/>
</dbReference>
<keyword evidence="5 7" id="KW-0472">Membrane</keyword>
<evidence type="ECO:0000256" key="7">
    <source>
        <dbReference type="SAM" id="Phobius"/>
    </source>
</evidence>
<feature type="transmembrane region" description="Helical" evidence="7">
    <location>
        <begin position="47"/>
        <end position="65"/>
    </location>
</feature>
<dbReference type="InterPro" id="IPR036259">
    <property type="entry name" value="MFS_trans_sf"/>
</dbReference>
<evidence type="ECO:0000259" key="8">
    <source>
        <dbReference type="PROSITE" id="PS50850"/>
    </source>
</evidence>
<reference evidence="10" key="2">
    <citation type="submission" date="2015-01" db="EMBL/GenBank/DDBJ databases">
        <title>Evolutionary Origins and Diversification of the Mycorrhizal Mutualists.</title>
        <authorList>
            <consortium name="DOE Joint Genome Institute"/>
            <consortium name="Mycorrhizal Genomics Consortium"/>
            <person name="Kohler A."/>
            <person name="Kuo A."/>
            <person name="Nagy L.G."/>
            <person name="Floudas D."/>
            <person name="Copeland A."/>
            <person name="Barry K.W."/>
            <person name="Cichocki N."/>
            <person name="Veneault-Fourrey C."/>
            <person name="LaButti K."/>
            <person name="Lindquist E.A."/>
            <person name="Lipzen A."/>
            <person name="Lundell T."/>
            <person name="Morin E."/>
            <person name="Murat C."/>
            <person name="Riley R."/>
            <person name="Ohm R."/>
            <person name="Sun H."/>
            <person name="Tunlid A."/>
            <person name="Henrissat B."/>
            <person name="Grigoriev I.V."/>
            <person name="Hibbett D.S."/>
            <person name="Martin F."/>
        </authorList>
    </citation>
    <scope>NUCLEOTIDE SEQUENCE [LARGE SCALE GENOMIC DNA]</scope>
    <source>
        <strain evidence="10">MUT 4182</strain>
    </source>
</reference>
<dbReference type="Proteomes" id="UP000054248">
    <property type="component" value="Unassembled WGS sequence"/>
</dbReference>
<dbReference type="Pfam" id="PF07690">
    <property type="entry name" value="MFS_1"/>
    <property type="match status" value="1"/>
</dbReference>
<feature type="domain" description="Major facilitator superfamily (MFS) profile" evidence="8">
    <location>
        <begin position="51"/>
        <end position="460"/>
    </location>
</feature>
<dbReference type="FunFam" id="1.20.1250.20:FF:000068">
    <property type="entry name" value="MFS general substrate transporter"/>
    <property type="match status" value="1"/>
</dbReference>
<dbReference type="STRING" id="1051891.A0A0C3QWR6"/>
<evidence type="ECO:0000256" key="1">
    <source>
        <dbReference type="ARBA" id="ARBA00004141"/>
    </source>
</evidence>
<feature type="transmembrane region" description="Helical" evidence="7">
    <location>
        <begin position="429"/>
        <end position="451"/>
    </location>
</feature>
<feature type="transmembrane region" description="Helical" evidence="7">
    <location>
        <begin position="316"/>
        <end position="333"/>
    </location>
</feature>